<dbReference type="Proteomes" id="UP000237000">
    <property type="component" value="Unassembled WGS sequence"/>
</dbReference>
<protein>
    <submittedName>
        <fullName evidence="2">Uncharacterized protein</fullName>
    </submittedName>
</protein>
<keyword evidence="1" id="KW-0812">Transmembrane</keyword>
<gene>
    <name evidence="2" type="ORF">TorRG33x02_301570</name>
</gene>
<dbReference type="InParanoid" id="A0A2P5C132"/>
<comment type="caution">
    <text evidence="2">The sequence shown here is derived from an EMBL/GenBank/DDBJ whole genome shotgun (WGS) entry which is preliminary data.</text>
</comment>
<reference evidence="3" key="1">
    <citation type="submission" date="2016-06" db="EMBL/GenBank/DDBJ databases">
        <title>Parallel loss of symbiosis genes in relatives of nitrogen-fixing non-legume Parasponia.</title>
        <authorList>
            <person name="Van Velzen R."/>
            <person name="Holmer R."/>
            <person name="Bu F."/>
            <person name="Rutten L."/>
            <person name="Van Zeijl A."/>
            <person name="Liu W."/>
            <person name="Santuari L."/>
            <person name="Cao Q."/>
            <person name="Sharma T."/>
            <person name="Shen D."/>
            <person name="Roswanjaya Y."/>
            <person name="Wardhani T."/>
            <person name="Kalhor M.S."/>
            <person name="Jansen J."/>
            <person name="Van den Hoogen J."/>
            <person name="Gungor B."/>
            <person name="Hartog M."/>
            <person name="Hontelez J."/>
            <person name="Verver J."/>
            <person name="Yang W.-C."/>
            <person name="Schijlen E."/>
            <person name="Repin R."/>
            <person name="Schilthuizen M."/>
            <person name="Schranz E."/>
            <person name="Heidstra R."/>
            <person name="Miyata K."/>
            <person name="Fedorova E."/>
            <person name="Kohlen W."/>
            <person name="Bisseling T."/>
            <person name="Smit S."/>
            <person name="Geurts R."/>
        </authorList>
    </citation>
    <scope>NUCLEOTIDE SEQUENCE [LARGE SCALE GENOMIC DNA]</scope>
    <source>
        <strain evidence="3">cv. RG33-2</strain>
    </source>
</reference>
<dbReference type="AlphaFoldDB" id="A0A2P5C132"/>
<feature type="transmembrane region" description="Helical" evidence="1">
    <location>
        <begin position="21"/>
        <end position="39"/>
    </location>
</feature>
<organism evidence="2 3">
    <name type="scientific">Trema orientale</name>
    <name type="common">Charcoal tree</name>
    <name type="synonym">Celtis orientalis</name>
    <dbReference type="NCBI Taxonomy" id="63057"/>
    <lineage>
        <taxon>Eukaryota</taxon>
        <taxon>Viridiplantae</taxon>
        <taxon>Streptophyta</taxon>
        <taxon>Embryophyta</taxon>
        <taxon>Tracheophyta</taxon>
        <taxon>Spermatophyta</taxon>
        <taxon>Magnoliopsida</taxon>
        <taxon>eudicotyledons</taxon>
        <taxon>Gunneridae</taxon>
        <taxon>Pentapetalae</taxon>
        <taxon>rosids</taxon>
        <taxon>fabids</taxon>
        <taxon>Rosales</taxon>
        <taxon>Cannabaceae</taxon>
        <taxon>Trema</taxon>
    </lineage>
</organism>
<keyword evidence="1" id="KW-1133">Transmembrane helix</keyword>
<dbReference type="EMBL" id="JXTC01000428">
    <property type="protein sequence ID" value="PON54726.1"/>
    <property type="molecule type" value="Genomic_DNA"/>
</dbReference>
<evidence type="ECO:0000256" key="1">
    <source>
        <dbReference type="SAM" id="Phobius"/>
    </source>
</evidence>
<evidence type="ECO:0000313" key="2">
    <source>
        <dbReference type="EMBL" id="PON54726.1"/>
    </source>
</evidence>
<feature type="non-terminal residue" evidence="2">
    <location>
        <position position="1"/>
    </location>
</feature>
<accession>A0A2P5C132</accession>
<proteinExistence type="predicted"/>
<keyword evidence="3" id="KW-1185">Reference proteome</keyword>
<name>A0A2P5C132_TREOI</name>
<keyword evidence="1" id="KW-0472">Membrane</keyword>
<evidence type="ECO:0000313" key="3">
    <source>
        <dbReference type="Proteomes" id="UP000237000"/>
    </source>
</evidence>
<sequence length="79" mass="9462">RHTKSIHIRNSYAKPQNTYPLAVLQHLLSFYLLLFFQALNETKGDNFLEILLSPSFVLVFKPQNKYYQFDEIFFYQESP</sequence>